<dbReference type="PANTHER" id="PTHR48451:SF1">
    <property type="entry name" value="DUF4218 DOMAIN-CONTAINING PROTEIN"/>
    <property type="match status" value="1"/>
</dbReference>
<organism evidence="2 3">
    <name type="scientific">Stylosanthes scabra</name>
    <dbReference type="NCBI Taxonomy" id="79078"/>
    <lineage>
        <taxon>Eukaryota</taxon>
        <taxon>Viridiplantae</taxon>
        <taxon>Streptophyta</taxon>
        <taxon>Embryophyta</taxon>
        <taxon>Tracheophyta</taxon>
        <taxon>Spermatophyta</taxon>
        <taxon>Magnoliopsida</taxon>
        <taxon>eudicotyledons</taxon>
        <taxon>Gunneridae</taxon>
        <taxon>Pentapetalae</taxon>
        <taxon>rosids</taxon>
        <taxon>fabids</taxon>
        <taxon>Fabales</taxon>
        <taxon>Fabaceae</taxon>
        <taxon>Papilionoideae</taxon>
        <taxon>50 kb inversion clade</taxon>
        <taxon>dalbergioids sensu lato</taxon>
        <taxon>Dalbergieae</taxon>
        <taxon>Pterocarpus clade</taxon>
        <taxon>Stylosanthes</taxon>
    </lineage>
</organism>
<evidence type="ECO:0000256" key="1">
    <source>
        <dbReference type="SAM" id="MobiDB-lite"/>
    </source>
</evidence>
<feature type="compositionally biased region" description="Low complexity" evidence="1">
    <location>
        <begin position="163"/>
        <end position="179"/>
    </location>
</feature>
<sequence length="269" mass="31024">MRAMKEDVPDWAKWLARGPNRVVKRFLGYVINGYRFHTRHHDARHKTQNSGVTLEALTSSFALAKDKNPIEAKVTYYANGVNNQEIKQPIRIEEDSCKDQHPKLKKRKIQPMSLFQEREHNNGNPLGIAAEKISEVHGIDLDNEEDEDEVYNNHVEDAENEEGNGANPNGNGKSSNNQGAKKKYRGKTTCSKIHNTAFSDRKEVELFCDQPIGPTTDVKKFILHSSSKEWVMGKLRGAWKKYKGEVKKFHFKKYRTKKEMLKNRPLEIY</sequence>
<protein>
    <submittedName>
        <fullName evidence="2">Uncharacterized protein</fullName>
    </submittedName>
</protein>
<dbReference type="Proteomes" id="UP001341840">
    <property type="component" value="Unassembled WGS sequence"/>
</dbReference>
<evidence type="ECO:0000313" key="2">
    <source>
        <dbReference type="EMBL" id="MED6113947.1"/>
    </source>
</evidence>
<evidence type="ECO:0000313" key="3">
    <source>
        <dbReference type="Proteomes" id="UP001341840"/>
    </source>
</evidence>
<proteinExistence type="predicted"/>
<gene>
    <name evidence="2" type="ORF">PIB30_075528</name>
</gene>
<dbReference type="PANTHER" id="PTHR48451">
    <property type="entry name" value="DUF4218 DOMAIN-CONTAINING PROTEIN"/>
    <property type="match status" value="1"/>
</dbReference>
<accession>A0ABU6QQ53</accession>
<keyword evidence="3" id="KW-1185">Reference proteome</keyword>
<reference evidence="2 3" key="1">
    <citation type="journal article" date="2023" name="Plants (Basel)">
        <title>Bridging the Gap: Combining Genomics and Transcriptomics Approaches to Understand Stylosanthes scabra, an Orphan Legume from the Brazilian Caatinga.</title>
        <authorList>
            <person name="Ferreira-Neto J.R.C."/>
            <person name="da Silva M.D."/>
            <person name="Binneck E."/>
            <person name="de Melo N.F."/>
            <person name="da Silva R.H."/>
            <person name="de Melo A.L.T.M."/>
            <person name="Pandolfi V."/>
            <person name="Bustamante F.O."/>
            <person name="Brasileiro-Vidal A.C."/>
            <person name="Benko-Iseppon A.M."/>
        </authorList>
    </citation>
    <scope>NUCLEOTIDE SEQUENCE [LARGE SCALE GENOMIC DNA]</scope>
    <source>
        <tissue evidence="2">Leaves</tissue>
    </source>
</reference>
<dbReference type="EMBL" id="JASCZI010000965">
    <property type="protein sequence ID" value="MED6113947.1"/>
    <property type="molecule type" value="Genomic_DNA"/>
</dbReference>
<name>A0ABU6QQ53_9FABA</name>
<feature type="region of interest" description="Disordered" evidence="1">
    <location>
        <begin position="157"/>
        <end position="186"/>
    </location>
</feature>
<comment type="caution">
    <text evidence="2">The sequence shown here is derived from an EMBL/GenBank/DDBJ whole genome shotgun (WGS) entry which is preliminary data.</text>
</comment>